<dbReference type="EMBL" id="CP000555">
    <property type="protein sequence ID" value="ABM95072.1"/>
    <property type="molecule type" value="Genomic_DNA"/>
</dbReference>
<dbReference type="PROSITE" id="PS50956">
    <property type="entry name" value="HTH_ASNC_2"/>
    <property type="match status" value="1"/>
</dbReference>
<dbReference type="eggNOG" id="COG1522">
    <property type="taxonomic scope" value="Bacteria"/>
</dbReference>
<sequence length="156" mass="17357">MSTLDALDRRLLAELQARGRASNVELSAAVHLSAPQCFRRVRSLEERGVIRGYAAHVDREALGLGVMAYVSVDIAAEQFGHVREFEQTIRDFPQILECHTVSGDSDYLLKVVARDLKSLSQFLTDRLMQISGVANVRSMICMEEIKPPSPLPTTTE</sequence>
<dbReference type="PANTHER" id="PTHR30154">
    <property type="entry name" value="LEUCINE-RESPONSIVE REGULATORY PROTEIN"/>
    <property type="match status" value="1"/>
</dbReference>
<dbReference type="SUPFAM" id="SSF54909">
    <property type="entry name" value="Dimeric alpha+beta barrel"/>
    <property type="match status" value="1"/>
</dbReference>
<dbReference type="GO" id="GO:0043565">
    <property type="term" value="F:sequence-specific DNA binding"/>
    <property type="evidence" value="ECO:0007669"/>
    <property type="project" value="InterPro"/>
</dbReference>
<dbReference type="SMART" id="SM00344">
    <property type="entry name" value="HTH_ASNC"/>
    <property type="match status" value="1"/>
</dbReference>
<dbReference type="Gene3D" id="3.30.70.920">
    <property type="match status" value="1"/>
</dbReference>
<dbReference type="InterPro" id="IPR019888">
    <property type="entry name" value="Tscrpt_reg_AsnC-like"/>
</dbReference>
<name>A2SHN3_METPP</name>
<evidence type="ECO:0000256" key="2">
    <source>
        <dbReference type="ARBA" id="ARBA00023125"/>
    </source>
</evidence>
<proteinExistence type="predicted"/>
<protein>
    <submittedName>
        <fullName evidence="5">Transcriptional regulator, AsnC family</fullName>
    </submittedName>
</protein>
<dbReference type="InterPro" id="IPR036390">
    <property type="entry name" value="WH_DNA-bd_sf"/>
</dbReference>
<dbReference type="HOGENOM" id="CLU_091233_0_0_4"/>
<evidence type="ECO:0000256" key="3">
    <source>
        <dbReference type="ARBA" id="ARBA00023163"/>
    </source>
</evidence>
<evidence type="ECO:0000259" key="4">
    <source>
        <dbReference type="PROSITE" id="PS50956"/>
    </source>
</evidence>
<keyword evidence="2" id="KW-0238">DNA-binding</keyword>
<dbReference type="InterPro" id="IPR019887">
    <property type="entry name" value="Tscrpt_reg_AsnC/Lrp_C"/>
</dbReference>
<dbReference type="GO" id="GO:0005829">
    <property type="term" value="C:cytosol"/>
    <property type="evidence" value="ECO:0007669"/>
    <property type="project" value="TreeGrafter"/>
</dbReference>
<dbReference type="Gene3D" id="1.10.10.10">
    <property type="entry name" value="Winged helix-like DNA-binding domain superfamily/Winged helix DNA-binding domain"/>
    <property type="match status" value="1"/>
</dbReference>
<dbReference type="STRING" id="420662.Mpe_A2116"/>
<accession>A2SHN3</accession>
<evidence type="ECO:0000256" key="1">
    <source>
        <dbReference type="ARBA" id="ARBA00023015"/>
    </source>
</evidence>
<dbReference type="InterPro" id="IPR011008">
    <property type="entry name" value="Dimeric_a/b-barrel"/>
</dbReference>
<dbReference type="PANTHER" id="PTHR30154:SF34">
    <property type="entry name" value="TRANSCRIPTIONAL REGULATOR AZLB"/>
    <property type="match status" value="1"/>
</dbReference>
<dbReference type="SUPFAM" id="SSF46785">
    <property type="entry name" value="Winged helix' DNA-binding domain"/>
    <property type="match status" value="1"/>
</dbReference>
<dbReference type="Pfam" id="PF01037">
    <property type="entry name" value="AsnC_trans_reg"/>
    <property type="match status" value="1"/>
</dbReference>
<keyword evidence="6" id="KW-1185">Reference proteome</keyword>
<dbReference type="Proteomes" id="UP000000366">
    <property type="component" value="Chromosome"/>
</dbReference>
<evidence type="ECO:0000313" key="5">
    <source>
        <dbReference type="EMBL" id="ABM95072.1"/>
    </source>
</evidence>
<dbReference type="InterPro" id="IPR036388">
    <property type="entry name" value="WH-like_DNA-bd_sf"/>
</dbReference>
<dbReference type="AlphaFoldDB" id="A2SHN3"/>
<dbReference type="Pfam" id="PF13412">
    <property type="entry name" value="HTH_24"/>
    <property type="match status" value="1"/>
</dbReference>
<dbReference type="GO" id="GO:0043200">
    <property type="term" value="P:response to amino acid"/>
    <property type="evidence" value="ECO:0007669"/>
    <property type="project" value="TreeGrafter"/>
</dbReference>
<organism evidence="5 6">
    <name type="scientific">Methylibium petroleiphilum (strain ATCC BAA-1232 / LMG 22953 / PM1)</name>
    <dbReference type="NCBI Taxonomy" id="420662"/>
    <lineage>
        <taxon>Bacteria</taxon>
        <taxon>Pseudomonadati</taxon>
        <taxon>Pseudomonadota</taxon>
        <taxon>Betaproteobacteria</taxon>
        <taxon>Burkholderiales</taxon>
        <taxon>Sphaerotilaceae</taxon>
        <taxon>Methylibium</taxon>
    </lineage>
</organism>
<dbReference type="KEGG" id="mpt:Mpe_A2116"/>
<evidence type="ECO:0000313" key="6">
    <source>
        <dbReference type="Proteomes" id="UP000000366"/>
    </source>
</evidence>
<dbReference type="RefSeq" id="WP_011829709.1">
    <property type="nucleotide sequence ID" value="NC_008825.1"/>
</dbReference>
<gene>
    <name evidence="5" type="ordered locus">Mpe_A2116</name>
</gene>
<keyword evidence="1" id="KW-0805">Transcription regulation</keyword>
<feature type="domain" description="HTH asnC-type" evidence="4">
    <location>
        <begin position="4"/>
        <end position="65"/>
    </location>
</feature>
<dbReference type="PRINTS" id="PR00033">
    <property type="entry name" value="HTHASNC"/>
</dbReference>
<dbReference type="InterPro" id="IPR000485">
    <property type="entry name" value="AsnC-type_HTH_dom"/>
</dbReference>
<reference evidence="5 6" key="1">
    <citation type="journal article" date="2007" name="J. Bacteriol.">
        <title>Whole-genome analysis of the methyl tert-butyl ether-degrading beta-proteobacterium Methylibium petroleiphilum PM1.</title>
        <authorList>
            <person name="Kane S.R."/>
            <person name="Chakicherla A.Y."/>
            <person name="Chain P.S.G."/>
            <person name="Schmidt R."/>
            <person name="Shin M.W."/>
            <person name="Legler T.C."/>
            <person name="Scow K.M."/>
            <person name="Larimer F.W."/>
            <person name="Lucas S.M."/>
            <person name="Richardson P.M."/>
            <person name="Hristova K.R."/>
        </authorList>
    </citation>
    <scope>NUCLEOTIDE SEQUENCE [LARGE SCALE GENOMIC DNA]</scope>
    <source>
        <strain evidence="6">ATCC BAA-1232 / LMG 22953 / PM1</strain>
    </source>
</reference>
<keyword evidence="3" id="KW-0804">Transcription</keyword>